<accession>A0A0H3G1E0</accession>
<organism evidence="3 4">
    <name type="scientific">Zymomonas mobilis subsp. mobilis (strain ATCC 10988 / DSM 424 / LMG 404 / NCIMB 8938 / NRRL B-806 / ZM1)</name>
    <dbReference type="NCBI Taxonomy" id="555217"/>
    <lineage>
        <taxon>Bacteria</taxon>
        <taxon>Pseudomonadati</taxon>
        <taxon>Pseudomonadota</taxon>
        <taxon>Alphaproteobacteria</taxon>
        <taxon>Sphingomonadales</taxon>
        <taxon>Zymomonadaceae</taxon>
        <taxon>Zymomonas</taxon>
    </lineage>
</organism>
<comment type="similarity">
    <text evidence="1 2">Belongs to the fructosamine kinase family.</text>
</comment>
<evidence type="ECO:0000256" key="2">
    <source>
        <dbReference type="PIRNR" id="PIRNR006221"/>
    </source>
</evidence>
<dbReference type="Gene3D" id="3.90.1200.10">
    <property type="match status" value="1"/>
</dbReference>
<reference evidence="3 4" key="1">
    <citation type="journal article" date="2011" name="J. Bacteriol.">
        <title>Genome sequence of the ethanol-producing Zymomonas mobilis subsp. mobilis lectotype strain ATCC 10988.</title>
        <authorList>
            <person name="Pappas K.M."/>
            <person name="Kouvelis V.N."/>
            <person name="Saunders E."/>
            <person name="Brettin T.S."/>
            <person name="Bruce D."/>
            <person name="Detter C."/>
            <person name="Balakireva M."/>
            <person name="Han C.S."/>
            <person name="Savvakis G."/>
            <person name="Kyrpides N.C."/>
            <person name="Typas M.A."/>
        </authorList>
    </citation>
    <scope>NUCLEOTIDE SEQUENCE [LARGE SCALE GENOMIC DNA]</scope>
    <source>
        <strain evidence="4">ATCC 10988 / DSM 424 / CCUG 17860 / LMG 404 / NCIMB 8938 / NRRL B-806 / ZM1</strain>
    </source>
</reference>
<keyword evidence="2" id="KW-0808">Transferase</keyword>
<name>A0A0H3G1E0_ZYMMA</name>
<dbReference type="KEGG" id="zmm:Zmob_0691"/>
<dbReference type="GeneID" id="79904615"/>
<dbReference type="RefSeq" id="WP_011240103.1">
    <property type="nucleotide sequence ID" value="NC_017262.1"/>
</dbReference>
<evidence type="ECO:0000313" key="3">
    <source>
        <dbReference type="EMBL" id="AEH62533.1"/>
    </source>
</evidence>
<dbReference type="eggNOG" id="COG3001">
    <property type="taxonomic scope" value="Bacteria"/>
</dbReference>
<evidence type="ECO:0000313" key="4">
    <source>
        <dbReference type="Proteomes" id="UP000001494"/>
    </source>
</evidence>
<proteinExistence type="inferred from homology"/>
<keyword evidence="2 3" id="KW-0418">Kinase</keyword>
<dbReference type="GO" id="GO:0016301">
    <property type="term" value="F:kinase activity"/>
    <property type="evidence" value="ECO:0007669"/>
    <property type="project" value="UniProtKB-UniRule"/>
</dbReference>
<dbReference type="PIRSF" id="PIRSF006221">
    <property type="entry name" value="Ketosamine-3-kinase"/>
    <property type="match status" value="1"/>
</dbReference>
<dbReference type="OrthoDB" id="5291879at2"/>
<dbReference type="SUPFAM" id="SSF56112">
    <property type="entry name" value="Protein kinase-like (PK-like)"/>
    <property type="match status" value="1"/>
</dbReference>
<dbReference type="Gene3D" id="3.30.200.20">
    <property type="entry name" value="Phosphorylase Kinase, domain 1"/>
    <property type="match status" value="1"/>
</dbReference>
<sequence length="276" mass="30981">MNDQSSASVANEAAFLIGKPLVTEERLHGGDISQVTRLWLEDGSHAVAKNSPFPEIEAAMLAAISQSGAPAPMVYATNENLLVMEWLRNRDVLHHAWDDLGKVIALLHSTEGALYGWPKDYGIGGIPMVNKWMRSWPDFWGEYRLRPHLEHISADLVDRLEELIEDLPQRLPMTPPAVLLHGDLWDGNILVDDGRISGLIDPCCYYGDAEVDIAMINLFDRASGSFYEAYETYHPLTPGYKERLPIYKLWPALIHLRLFGDGYRPLVTHLLKAVGV</sequence>
<dbReference type="AlphaFoldDB" id="A0A0H3G1E0"/>
<protein>
    <submittedName>
        <fullName evidence="3">Fructosamine/Ketosamine-3-kinase</fullName>
    </submittedName>
</protein>
<dbReference type="HOGENOM" id="CLU_036517_0_1_5"/>
<dbReference type="Pfam" id="PF03881">
    <property type="entry name" value="Fructosamin_kin"/>
    <property type="match status" value="1"/>
</dbReference>
<dbReference type="PANTHER" id="PTHR12149:SF8">
    <property type="entry name" value="PROTEIN-RIBULOSAMINE 3-KINASE"/>
    <property type="match status" value="1"/>
</dbReference>
<dbReference type="PANTHER" id="PTHR12149">
    <property type="entry name" value="FRUCTOSAMINE 3 KINASE-RELATED PROTEIN"/>
    <property type="match status" value="1"/>
</dbReference>
<evidence type="ECO:0000256" key="1">
    <source>
        <dbReference type="ARBA" id="ARBA00009460"/>
    </source>
</evidence>
<dbReference type="Proteomes" id="UP000001494">
    <property type="component" value="Chromosome"/>
</dbReference>
<dbReference type="EMBL" id="CP002850">
    <property type="protein sequence ID" value="AEH62533.1"/>
    <property type="molecule type" value="Genomic_DNA"/>
</dbReference>
<gene>
    <name evidence="3" type="ordered locus">Zmob_0691</name>
</gene>
<dbReference type="InterPro" id="IPR011009">
    <property type="entry name" value="Kinase-like_dom_sf"/>
</dbReference>
<dbReference type="InterPro" id="IPR016477">
    <property type="entry name" value="Fructo-/Ketosamine-3-kinase"/>
</dbReference>